<keyword evidence="6 10" id="KW-0689">Ribosomal protein</keyword>
<evidence type="ECO:0000256" key="4">
    <source>
        <dbReference type="ARBA" id="ARBA00022730"/>
    </source>
</evidence>
<dbReference type="Proteomes" id="UP000579136">
    <property type="component" value="Unassembled WGS sequence"/>
</dbReference>
<keyword evidence="5 10" id="KW-0694">RNA-binding</keyword>
<dbReference type="GO" id="GO:0006412">
    <property type="term" value="P:translation"/>
    <property type="evidence" value="ECO:0007669"/>
    <property type="project" value="UniProtKB-UniRule"/>
</dbReference>
<proteinExistence type="inferred from homology"/>
<dbReference type="GO" id="GO:1990904">
    <property type="term" value="C:ribonucleoprotein complex"/>
    <property type="evidence" value="ECO:0007669"/>
    <property type="project" value="UniProtKB-KW"/>
</dbReference>
<dbReference type="GO" id="GO:0003735">
    <property type="term" value="F:structural constituent of ribosome"/>
    <property type="evidence" value="ECO:0007669"/>
    <property type="project" value="InterPro"/>
</dbReference>
<evidence type="ECO:0000313" key="14">
    <source>
        <dbReference type="Proteomes" id="UP000579136"/>
    </source>
</evidence>
<evidence type="ECO:0000256" key="9">
    <source>
        <dbReference type="ARBA" id="ARBA00058688"/>
    </source>
</evidence>
<comment type="caution">
    <text evidence="13">The sequence shown here is derived from an EMBL/GenBank/DDBJ whole genome shotgun (WGS) entry which is preliminary data.</text>
</comment>
<dbReference type="AlphaFoldDB" id="A0A9Q2CYJ1"/>
<dbReference type="GO" id="GO:0005840">
    <property type="term" value="C:ribosome"/>
    <property type="evidence" value="ECO:0007669"/>
    <property type="project" value="UniProtKB-KW"/>
</dbReference>
<evidence type="ECO:0000313" key="13">
    <source>
        <dbReference type="EMBL" id="MBB5175576.1"/>
    </source>
</evidence>
<protein>
    <recommendedName>
        <fullName evidence="8 10">Large ribosomal subunit protein uL24</fullName>
    </recommendedName>
</protein>
<keyword evidence="4 10" id="KW-0699">rRNA-binding</keyword>
<dbReference type="SMART" id="SM00739">
    <property type="entry name" value="KOW"/>
    <property type="match status" value="1"/>
</dbReference>
<dbReference type="RefSeq" id="WP_183672993.1">
    <property type="nucleotide sequence ID" value="NZ_CBCRYX010000001.1"/>
</dbReference>
<evidence type="ECO:0000256" key="2">
    <source>
        <dbReference type="ARBA" id="ARBA00010618"/>
    </source>
</evidence>
<feature type="domain" description="KOW" evidence="12">
    <location>
        <begin position="2"/>
        <end position="29"/>
    </location>
</feature>
<dbReference type="PANTHER" id="PTHR12903">
    <property type="entry name" value="MITOCHONDRIAL RIBOSOMAL PROTEIN L24"/>
    <property type="match status" value="1"/>
</dbReference>
<evidence type="ECO:0000256" key="3">
    <source>
        <dbReference type="ARBA" id="ARBA00011838"/>
    </source>
</evidence>
<dbReference type="Pfam" id="PF17136">
    <property type="entry name" value="ribosomal_L24"/>
    <property type="match status" value="1"/>
</dbReference>
<evidence type="ECO:0000259" key="12">
    <source>
        <dbReference type="SMART" id="SM00739"/>
    </source>
</evidence>
<dbReference type="CDD" id="cd06089">
    <property type="entry name" value="KOW_RPL26"/>
    <property type="match status" value="1"/>
</dbReference>
<evidence type="ECO:0000256" key="1">
    <source>
        <dbReference type="ARBA" id="ARBA00004072"/>
    </source>
</evidence>
<dbReference type="InterPro" id="IPR005824">
    <property type="entry name" value="KOW"/>
</dbReference>
<dbReference type="InterPro" id="IPR057264">
    <property type="entry name" value="Ribosomal_uL24_C"/>
</dbReference>
<evidence type="ECO:0000256" key="6">
    <source>
        <dbReference type="ARBA" id="ARBA00022980"/>
    </source>
</evidence>
<dbReference type="FunFam" id="2.30.30.30:FF:000004">
    <property type="entry name" value="50S ribosomal protein L24"/>
    <property type="match status" value="1"/>
</dbReference>
<dbReference type="InterPro" id="IPR014722">
    <property type="entry name" value="Rib_uL2_dom2"/>
</dbReference>
<organism evidence="13 14">
    <name type="scientific">Nosocomiicoccus ampullae</name>
    <dbReference type="NCBI Taxonomy" id="489910"/>
    <lineage>
        <taxon>Bacteria</taxon>
        <taxon>Bacillati</taxon>
        <taxon>Bacillota</taxon>
        <taxon>Bacilli</taxon>
        <taxon>Bacillales</taxon>
        <taxon>Staphylococcaceae</taxon>
        <taxon>Nosocomiicoccus</taxon>
    </lineage>
</organism>
<evidence type="ECO:0000256" key="10">
    <source>
        <dbReference type="HAMAP-Rule" id="MF_01326"/>
    </source>
</evidence>
<dbReference type="NCBIfam" id="TIGR01079">
    <property type="entry name" value="rplX_bact"/>
    <property type="match status" value="1"/>
</dbReference>
<dbReference type="HAMAP" id="MF_01326_B">
    <property type="entry name" value="Ribosomal_uL24_B"/>
    <property type="match status" value="1"/>
</dbReference>
<comment type="similarity">
    <text evidence="2 10 11">Belongs to the universal ribosomal protein uL24 family.</text>
</comment>
<comment type="function">
    <text evidence="1 10">One of two assembly initiator proteins, it binds directly to the 5'-end of the 23S rRNA, where it nucleates assembly of the 50S subunit.</text>
</comment>
<dbReference type="Gene3D" id="2.30.30.30">
    <property type="match status" value="1"/>
</dbReference>
<gene>
    <name evidence="10" type="primary">rplX</name>
    <name evidence="13" type="ORF">HNQ45_000446</name>
</gene>
<dbReference type="Pfam" id="PF00467">
    <property type="entry name" value="KOW"/>
    <property type="match status" value="1"/>
</dbReference>
<evidence type="ECO:0000256" key="11">
    <source>
        <dbReference type="RuleBase" id="RU003477"/>
    </source>
</evidence>
<dbReference type="EMBL" id="JACHHF010000002">
    <property type="protein sequence ID" value="MBB5175576.1"/>
    <property type="molecule type" value="Genomic_DNA"/>
</dbReference>
<name>A0A9Q2CYJ1_9STAP</name>
<dbReference type="GO" id="GO:0019843">
    <property type="term" value="F:rRNA binding"/>
    <property type="evidence" value="ECO:0007669"/>
    <property type="project" value="UniProtKB-UniRule"/>
</dbReference>
<dbReference type="SUPFAM" id="SSF50104">
    <property type="entry name" value="Translation proteins SH3-like domain"/>
    <property type="match status" value="1"/>
</dbReference>
<comment type="subunit">
    <text evidence="3 10">Part of the 50S ribosomal subunit.</text>
</comment>
<sequence>MHVKTGDKVVVISGKDKGKEGTVLRAIPREERVVVEGVNMVKKHQKPSQLNPDGGILETEAAIHVSNVMHVDPDSGERTRVRYEEKDGKKIRVAVKSGKEI</sequence>
<keyword evidence="7 10" id="KW-0687">Ribonucleoprotein</keyword>
<dbReference type="PROSITE" id="PS01108">
    <property type="entry name" value="RIBOSOMAL_L24"/>
    <property type="match status" value="1"/>
</dbReference>
<evidence type="ECO:0000256" key="5">
    <source>
        <dbReference type="ARBA" id="ARBA00022884"/>
    </source>
</evidence>
<dbReference type="InterPro" id="IPR005825">
    <property type="entry name" value="Ribosomal_uL24_CS"/>
</dbReference>
<dbReference type="InterPro" id="IPR041988">
    <property type="entry name" value="Ribosomal_uL24_KOW"/>
</dbReference>
<comment type="function">
    <text evidence="9 10">One of the proteins that surrounds the polypeptide exit tunnel on the outside of the subunit.</text>
</comment>
<dbReference type="InterPro" id="IPR003256">
    <property type="entry name" value="Ribosomal_uL24"/>
</dbReference>
<reference evidence="13 14" key="1">
    <citation type="submission" date="2020-08" db="EMBL/GenBank/DDBJ databases">
        <title>Genomic Encyclopedia of Type Strains, Phase IV (KMG-IV): sequencing the most valuable type-strain genomes for metagenomic binning, comparative biology and taxonomic classification.</title>
        <authorList>
            <person name="Goeker M."/>
        </authorList>
    </citation>
    <scope>NUCLEOTIDE SEQUENCE [LARGE SCALE GENOMIC DNA]</scope>
    <source>
        <strain evidence="13 14">DSM 19163</strain>
    </source>
</reference>
<accession>A0A9Q2CYJ1</accession>
<evidence type="ECO:0000256" key="7">
    <source>
        <dbReference type="ARBA" id="ARBA00023274"/>
    </source>
</evidence>
<evidence type="ECO:0000256" key="8">
    <source>
        <dbReference type="ARBA" id="ARBA00035206"/>
    </source>
</evidence>
<dbReference type="InterPro" id="IPR008991">
    <property type="entry name" value="Translation_prot_SH3-like_sf"/>
</dbReference>
<keyword evidence="14" id="KW-1185">Reference proteome</keyword>